<organism evidence="2 3">
    <name type="scientific">Littorina saxatilis</name>
    <dbReference type="NCBI Taxonomy" id="31220"/>
    <lineage>
        <taxon>Eukaryota</taxon>
        <taxon>Metazoa</taxon>
        <taxon>Spiralia</taxon>
        <taxon>Lophotrochozoa</taxon>
        <taxon>Mollusca</taxon>
        <taxon>Gastropoda</taxon>
        <taxon>Caenogastropoda</taxon>
        <taxon>Littorinimorpha</taxon>
        <taxon>Littorinoidea</taxon>
        <taxon>Littorinidae</taxon>
        <taxon>Littorina</taxon>
    </lineage>
</organism>
<keyword evidence="1" id="KW-0732">Signal</keyword>
<accession>A0AAN9G478</accession>
<evidence type="ECO:0000313" key="2">
    <source>
        <dbReference type="EMBL" id="KAK7094219.1"/>
    </source>
</evidence>
<comment type="caution">
    <text evidence="2">The sequence shown here is derived from an EMBL/GenBank/DDBJ whole genome shotgun (WGS) entry which is preliminary data.</text>
</comment>
<sequence length="98" mass="11165">MNSSVCQWVLLVVCAFVGLSAGASVREEEGGTMLAQRLQPFQRPMTSEREMMNRVLSRILDVTYEMYKEMGASPQDLKELHHKRGVIQTCYFQAISCF</sequence>
<feature type="chain" id="PRO_5042844610" evidence="1">
    <location>
        <begin position="23"/>
        <end position="98"/>
    </location>
</feature>
<dbReference type="Proteomes" id="UP001374579">
    <property type="component" value="Unassembled WGS sequence"/>
</dbReference>
<name>A0AAN9G478_9CAEN</name>
<gene>
    <name evidence="2" type="ORF">V1264_007870</name>
</gene>
<feature type="signal peptide" evidence="1">
    <location>
        <begin position="1"/>
        <end position="22"/>
    </location>
</feature>
<reference evidence="2 3" key="1">
    <citation type="submission" date="2024-02" db="EMBL/GenBank/DDBJ databases">
        <title>Chromosome-scale genome assembly of the rough periwinkle Littorina saxatilis.</title>
        <authorList>
            <person name="De Jode A."/>
            <person name="Faria R."/>
            <person name="Formenti G."/>
            <person name="Sims Y."/>
            <person name="Smith T.P."/>
            <person name="Tracey A."/>
            <person name="Wood J.M.D."/>
            <person name="Zagrodzka Z.B."/>
            <person name="Johannesson K."/>
            <person name="Butlin R.K."/>
            <person name="Leder E.H."/>
        </authorList>
    </citation>
    <scope>NUCLEOTIDE SEQUENCE [LARGE SCALE GENOMIC DNA]</scope>
    <source>
        <strain evidence="2">Snail1</strain>
        <tissue evidence="2">Muscle</tissue>
    </source>
</reference>
<keyword evidence="3" id="KW-1185">Reference proteome</keyword>
<protein>
    <submittedName>
        <fullName evidence="2">Uncharacterized protein</fullName>
    </submittedName>
</protein>
<dbReference type="AlphaFoldDB" id="A0AAN9G478"/>
<evidence type="ECO:0000313" key="3">
    <source>
        <dbReference type="Proteomes" id="UP001374579"/>
    </source>
</evidence>
<evidence type="ECO:0000256" key="1">
    <source>
        <dbReference type="SAM" id="SignalP"/>
    </source>
</evidence>
<dbReference type="EMBL" id="JBAMIC010000019">
    <property type="protein sequence ID" value="KAK7094219.1"/>
    <property type="molecule type" value="Genomic_DNA"/>
</dbReference>
<proteinExistence type="predicted"/>